<keyword evidence="1" id="KW-0732">Signal</keyword>
<dbReference type="HOGENOM" id="CLU_1093509_0_0_0"/>
<evidence type="ECO:0000313" key="3">
    <source>
        <dbReference type="EMBL" id="BAM02179.1"/>
    </source>
</evidence>
<dbReference type="NCBIfam" id="TIGR02595">
    <property type="entry name" value="PEP_CTERM"/>
    <property type="match status" value="1"/>
</dbReference>
<evidence type="ECO:0000259" key="2">
    <source>
        <dbReference type="Pfam" id="PF07589"/>
    </source>
</evidence>
<dbReference type="KEGG" id="phm:PSMK_00200"/>
<feature type="chain" id="PRO_5003629552" description="Ice-binding protein C-terminal domain-containing protein" evidence="1">
    <location>
        <begin position="25"/>
        <end position="254"/>
    </location>
</feature>
<dbReference type="RefSeq" id="WP_014435399.1">
    <property type="nucleotide sequence ID" value="NC_017080.1"/>
</dbReference>
<organism evidence="3 4">
    <name type="scientific">Phycisphaera mikurensis (strain NBRC 102666 / KCTC 22515 / FYK2301M01)</name>
    <dbReference type="NCBI Taxonomy" id="1142394"/>
    <lineage>
        <taxon>Bacteria</taxon>
        <taxon>Pseudomonadati</taxon>
        <taxon>Planctomycetota</taxon>
        <taxon>Phycisphaerae</taxon>
        <taxon>Phycisphaerales</taxon>
        <taxon>Phycisphaeraceae</taxon>
        <taxon>Phycisphaera</taxon>
    </lineage>
</organism>
<name>I0IA91_PHYMF</name>
<proteinExistence type="predicted"/>
<dbReference type="InterPro" id="IPR013424">
    <property type="entry name" value="Ice-binding_C"/>
</dbReference>
<feature type="signal peptide" evidence="1">
    <location>
        <begin position="1"/>
        <end position="24"/>
    </location>
</feature>
<protein>
    <recommendedName>
        <fullName evidence="2">Ice-binding protein C-terminal domain-containing protein</fullName>
    </recommendedName>
</protein>
<accession>I0IA91</accession>
<gene>
    <name evidence="3" type="ordered locus">PSMK_00200</name>
</gene>
<reference evidence="3 4" key="1">
    <citation type="submission" date="2012-02" db="EMBL/GenBank/DDBJ databases">
        <title>Complete genome sequence of Phycisphaera mikurensis NBRC 102666.</title>
        <authorList>
            <person name="Ankai A."/>
            <person name="Hosoyama A."/>
            <person name="Terui Y."/>
            <person name="Sekine M."/>
            <person name="Fukai R."/>
            <person name="Kato Y."/>
            <person name="Nakamura S."/>
            <person name="Yamada-Narita S."/>
            <person name="Kawakoshi A."/>
            <person name="Fukunaga Y."/>
            <person name="Yamazaki S."/>
            <person name="Fujita N."/>
        </authorList>
    </citation>
    <scope>NUCLEOTIDE SEQUENCE [LARGE SCALE GENOMIC DNA]</scope>
    <source>
        <strain evidence="4">NBRC 102666 / KCTC 22515 / FYK2301M01</strain>
    </source>
</reference>
<evidence type="ECO:0000313" key="4">
    <source>
        <dbReference type="Proteomes" id="UP000007881"/>
    </source>
</evidence>
<dbReference type="AlphaFoldDB" id="I0IA91"/>
<dbReference type="STRING" id="1142394.PSMK_00200"/>
<feature type="domain" description="Ice-binding protein C-terminal" evidence="2">
    <location>
        <begin position="230"/>
        <end position="252"/>
    </location>
</feature>
<evidence type="ECO:0000256" key="1">
    <source>
        <dbReference type="SAM" id="SignalP"/>
    </source>
</evidence>
<sequence length="254" mass="25955">MARFPFPALLAAAALAAAAPSAQAATFFEDFDGDTIATTDLTITSRDGEAVNTIVSQGASDDALQIQTLGNDGDLVRATTTDATAVQQFTVSADVSTVAQNFSRSFTGLLAGGANTINNDGYRVRVRQPGFSDTGYVLELRSGGAVIDTTPIAASPQGNPFTLTLSGFLDAAGDLQLTGTNGTETVSGTVSASGVFFGAGAYGIEGGGDFSNNRYEVQFDNLSVDVSNVPVPEPGSLLLASAGVGLLALRRRRA</sequence>
<dbReference type="Proteomes" id="UP000007881">
    <property type="component" value="Chromosome"/>
</dbReference>
<dbReference type="Pfam" id="PF07589">
    <property type="entry name" value="PEP-CTERM"/>
    <property type="match status" value="1"/>
</dbReference>
<keyword evidence="4" id="KW-1185">Reference proteome</keyword>
<dbReference type="EMBL" id="AP012338">
    <property type="protein sequence ID" value="BAM02179.1"/>
    <property type="molecule type" value="Genomic_DNA"/>
</dbReference>